<dbReference type="GO" id="GO:0043041">
    <property type="term" value="P:amino acid activation for nonribosomal peptide biosynthetic process"/>
    <property type="evidence" value="ECO:0007669"/>
    <property type="project" value="TreeGrafter"/>
</dbReference>
<reference evidence="7" key="1">
    <citation type="submission" date="2019-06" db="EMBL/GenBank/DDBJ databases">
        <title>Genomics analysis of Aphanomyces spp. identifies a new class of oomycete effector associated with host adaptation.</title>
        <authorList>
            <person name="Gaulin E."/>
        </authorList>
    </citation>
    <scope>NUCLEOTIDE SEQUENCE</scope>
    <source>
        <strain evidence="7">CBS 578.67</strain>
    </source>
</reference>
<dbReference type="SUPFAM" id="SSF47336">
    <property type="entry name" value="ACP-like"/>
    <property type="match status" value="1"/>
</dbReference>
<feature type="non-terminal residue" evidence="7">
    <location>
        <position position="1657"/>
    </location>
</feature>
<evidence type="ECO:0000256" key="3">
    <source>
        <dbReference type="ARBA" id="ARBA00022553"/>
    </source>
</evidence>
<dbReference type="Pfam" id="PF00550">
    <property type="entry name" value="PP-binding"/>
    <property type="match status" value="1"/>
</dbReference>
<name>A0A6A4YSI6_9STRA</name>
<dbReference type="InterPro" id="IPR000873">
    <property type="entry name" value="AMP-dep_synth/lig_dom"/>
</dbReference>
<dbReference type="PROSITE" id="PS50075">
    <property type="entry name" value="CARRIER"/>
    <property type="match status" value="1"/>
</dbReference>
<dbReference type="PANTHER" id="PTHR45527:SF1">
    <property type="entry name" value="FATTY ACID SYNTHASE"/>
    <property type="match status" value="1"/>
</dbReference>
<proteinExistence type="inferred from homology"/>
<dbReference type="InterPro" id="IPR023213">
    <property type="entry name" value="CAT-like_dom_sf"/>
</dbReference>
<keyword evidence="5" id="KW-0443">Lipid metabolism</keyword>
<dbReference type="Gene3D" id="3.30.300.30">
    <property type="match status" value="2"/>
</dbReference>
<dbReference type="GO" id="GO:0031177">
    <property type="term" value="F:phosphopantetheine binding"/>
    <property type="evidence" value="ECO:0007669"/>
    <property type="project" value="TreeGrafter"/>
</dbReference>
<evidence type="ECO:0000256" key="1">
    <source>
        <dbReference type="ARBA" id="ARBA00006432"/>
    </source>
</evidence>
<dbReference type="Gene3D" id="3.30.559.30">
    <property type="entry name" value="Nonribosomal peptide synthetase, condensation domain"/>
    <property type="match status" value="1"/>
</dbReference>
<dbReference type="GO" id="GO:0003824">
    <property type="term" value="F:catalytic activity"/>
    <property type="evidence" value="ECO:0007669"/>
    <property type="project" value="InterPro"/>
</dbReference>
<protein>
    <recommendedName>
        <fullName evidence="6">Carrier domain-containing protein</fullName>
    </recommendedName>
</protein>
<sequence>MFSRRSRFFDSEQHAVGWLAADSSVAKHPPTTRTMNDEYLLMTFPKEMQAAAAAGFDVNQPLAETLKRRARATPDRVLYTFLDDKGHVTTTLTTAQVNCAARTIAATLQATPDVEQGDRAVLCYPPGLTFTTAFWGCLYANIVATPIYPPHPAMLAKDLPRFHRMVTDSGAKTILTTHAYYTSVVAKSIEKWPSNIVWLATDALDDACAEMYENVVSSMDDIAFFQYSSGSTSDPKAVMISHGNIQAQLLTWVLLVNPADTMVSWLPPYHDMGLVVFTLTPCAVGAHCISMDPLSFIKDPTLWLRTVTAFKGTLICAPNFAYALAARKTTPEMVATLKLSTLTLCLIAAEPIRAETLNDFKRTFAPAGFDAKTFGCGYGMAETTLTISGNITTSTLFEPTVLTVQKRSVENNRVELAPRESLIDDTTTIVGCGTLAPTFKVIVVEPNTGMELGEHQIGELWIQSPSVAKGYWNRDELTKEIFGATVQSRDGVWLRSGDMGFFSGSELFITGRLKDLIIVRGRNIYPQDIELSVELAHKQVRPGCVAAFSVEKSNEDGESVVVVLELQVDLKEDLATLKTIASDVASVVYSYHRLPCDAIVLLKPRSIPKTTSGKIQRKATKLKYEAGTLATQYMYRDTNKTEDNTSSPNVGATLDPAIFETQEELQLAQVWVDVLNLNANDVCRESSIFCLGGDSLSIMQVVAECEKRGISLSASHLYEEPVLWRAAQSIGEPTRPLDWPLITIAGSISEEILQNWLSKNNRPKSSDCIVYPVTPLQAGMVYATTKSRNAYIMQLPLVMDATFDTDVLATAFRSLVDKHDILRTTFVTSPMGIFQIIRRDTVELPMTKTEASSIDTFLEMDQQRGFEIGDTHFVRLTVVQCHDARYAVFTIHHALFDGWTLSSMMNDLAEALQGHPLATRPSFCRVVDYVKAQDLNVSEGFWRSYLIGYVPCPIGSTGHPDETLSDGSKDVTIHTHASITDIKAAAQRVGVSPAEFSKMAWAFTLRKYTRQNDVVFGQVVANRDIPVKDAESIFGPLINTVPYRVKFDDASPLQNFFDNVGADRGAMLAHSYAGLVDIMRWCGVEGELFDTLFVYQQLPDVPEMRLVRGLQSYYQKESPFSNEYTFELVLFPTEMGLRAQGLFKPNVLTRSQAKWMLVEFDHTLTRLCDMAGRECDLTTLMDLSPAQTRFIEAASFGPQSPLPYELLQHAFEERAKCHPEAPAIEFEGVGISYGELNDLANTLAARLTRLGVGVGCRVAVIMDRCLEFPLGLLAVLKVGATAIPLDAKFPETRLSQVLQSSGAKMVLTTATHKCALANMCSDLFVELVCIASLQLDVGLKHEPALSLATRNSEAILLFTSGSTGQPKGVVILHKGAVNVIASRTKEIGMETGTRVLQFLAIGFDMCQWEIWGALSNGCTLVLRGEDAFQTIATVDVLICTPTGLGLLGEPSKYPNLKFVTVGGEHLPMSLKDLWAPVVHLTNCCGPSECSIMSHSAQQHVEKSVHVGRPIPNVNCYVLDSKLRYVPIGVVGELYIGGIGVSPGYVTSNTESQKVFLPDPYSPNGGNMYQSGDYGIITPSQDYKLLGRKDNQVKLKGYRIELDEVAGAMMQHPQVVTAAAIVKDKTHLIGYFTPATVSSEELQDMVSSLLPVYMVPAV</sequence>
<evidence type="ECO:0000259" key="6">
    <source>
        <dbReference type="PROSITE" id="PS50075"/>
    </source>
</evidence>
<feature type="domain" description="Carrier" evidence="6">
    <location>
        <begin position="658"/>
        <end position="734"/>
    </location>
</feature>
<dbReference type="Pfam" id="PF00501">
    <property type="entry name" value="AMP-binding"/>
    <property type="match status" value="2"/>
</dbReference>
<dbReference type="SUPFAM" id="SSF52777">
    <property type="entry name" value="CoA-dependent acyltransferases"/>
    <property type="match status" value="2"/>
</dbReference>
<dbReference type="InterPro" id="IPR025110">
    <property type="entry name" value="AMP-bd_C"/>
</dbReference>
<dbReference type="InterPro" id="IPR040097">
    <property type="entry name" value="FAAL/FAAC"/>
</dbReference>
<evidence type="ECO:0000313" key="7">
    <source>
        <dbReference type="EMBL" id="KAF0700186.1"/>
    </source>
</evidence>
<comment type="caution">
    <text evidence="7">The sequence shown here is derived from an EMBL/GenBank/DDBJ whole genome shotgun (WGS) entry which is preliminary data.</text>
</comment>
<dbReference type="InterPro" id="IPR045851">
    <property type="entry name" value="AMP-bd_C_sf"/>
</dbReference>
<evidence type="ECO:0000256" key="2">
    <source>
        <dbReference type="ARBA" id="ARBA00022450"/>
    </source>
</evidence>
<dbReference type="GO" id="GO:0006631">
    <property type="term" value="P:fatty acid metabolic process"/>
    <property type="evidence" value="ECO:0007669"/>
    <property type="project" value="UniProtKB-KW"/>
</dbReference>
<dbReference type="InterPro" id="IPR009081">
    <property type="entry name" value="PP-bd_ACP"/>
</dbReference>
<keyword evidence="4" id="KW-0276">Fatty acid metabolism</keyword>
<evidence type="ECO:0000256" key="5">
    <source>
        <dbReference type="ARBA" id="ARBA00023098"/>
    </source>
</evidence>
<dbReference type="InterPro" id="IPR042099">
    <property type="entry name" value="ANL_N_sf"/>
</dbReference>
<keyword evidence="3" id="KW-0597">Phosphoprotein</keyword>
<dbReference type="Pfam" id="PF00668">
    <property type="entry name" value="Condensation"/>
    <property type="match status" value="1"/>
</dbReference>
<organism evidence="7">
    <name type="scientific">Aphanomyces stellatus</name>
    <dbReference type="NCBI Taxonomy" id="120398"/>
    <lineage>
        <taxon>Eukaryota</taxon>
        <taxon>Sar</taxon>
        <taxon>Stramenopiles</taxon>
        <taxon>Oomycota</taxon>
        <taxon>Saprolegniomycetes</taxon>
        <taxon>Saprolegniales</taxon>
        <taxon>Verrucalvaceae</taxon>
        <taxon>Aphanomyces</taxon>
    </lineage>
</organism>
<dbReference type="PROSITE" id="PS00455">
    <property type="entry name" value="AMP_BINDING"/>
    <property type="match status" value="2"/>
</dbReference>
<dbReference type="FunFam" id="3.40.50.12780:FF:000013">
    <property type="entry name" value="Long-chain-fatty-acid--AMP ligase FadD32"/>
    <property type="match status" value="1"/>
</dbReference>
<comment type="similarity">
    <text evidence="1">Belongs to the ATP-dependent AMP-binding enzyme family.</text>
</comment>
<dbReference type="InterPro" id="IPR036736">
    <property type="entry name" value="ACP-like_sf"/>
</dbReference>
<dbReference type="GO" id="GO:0005737">
    <property type="term" value="C:cytoplasm"/>
    <property type="evidence" value="ECO:0007669"/>
    <property type="project" value="TreeGrafter"/>
</dbReference>
<dbReference type="InterPro" id="IPR001242">
    <property type="entry name" value="Condensation_dom"/>
</dbReference>
<dbReference type="CDD" id="cd05931">
    <property type="entry name" value="FAAL"/>
    <property type="match status" value="1"/>
</dbReference>
<dbReference type="SUPFAM" id="SSF56801">
    <property type="entry name" value="Acetyl-CoA synthetase-like"/>
    <property type="match status" value="2"/>
</dbReference>
<dbReference type="GO" id="GO:0044550">
    <property type="term" value="P:secondary metabolite biosynthetic process"/>
    <property type="evidence" value="ECO:0007669"/>
    <property type="project" value="TreeGrafter"/>
</dbReference>
<gene>
    <name evidence="7" type="ORF">As57867_009278</name>
</gene>
<dbReference type="OrthoDB" id="75981at2759"/>
<keyword evidence="2" id="KW-0596">Phosphopantetheine</keyword>
<dbReference type="GO" id="GO:0008610">
    <property type="term" value="P:lipid biosynthetic process"/>
    <property type="evidence" value="ECO:0007669"/>
    <property type="project" value="InterPro"/>
</dbReference>
<dbReference type="CDD" id="cd19542">
    <property type="entry name" value="CT_NRPS-like"/>
    <property type="match status" value="1"/>
</dbReference>
<dbReference type="Pfam" id="PF23024">
    <property type="entry name" value="AMP-dom_DIP2-like"/>
    <property type="match status" value="1"/>
</dbReference>
<dbReference type="EMBL" id="VJMH01005135">
    <property type="protein sequence ID" value="KAF0700186.1"/>
    <property type="molecule type" value="Genomic_DNA"/>
</dbReference>
<dbReference type="PANTHER" id="PTHR45527">
    <property type="entry name" value="NONRIBOSOMAL PEPTIDE SYNTHETASE"/>
    <property type="match status" value="1"/>
</dbReference>
<evidence type="ECO:0000256" key="4">
    <source>
        <dbReference type="ARBA" id="ARBA00022832"/>
    </source>
</evidence>
<dbReference type="InterPro" id="IPR020845">
    <property type="entry name" value="AMP-binding_CS"/>
</dbReference>
<accession>A0A6A4YSI6</accession>
<dbReference type="Gene3D" id="3.40.50.12780">
    <property type="entry name" value="N-terminal domain of ligase-like"/>
    <property type="match status" value="2"/>
</dbReference>
<dbReference type="Gene3D" id="3.30.559.10">
    <property type="entry name" value="Chloramphenicol acetyltransferase-like domain"/>
    <property type="match status" value="1"/>
</dbReference>
<dbReference type="Gene3D" id="1.10.1200.10">
    <property type="entry name" value="ACP-like"/>
    <property type="match status" value="1"/>
</dbReference>